<evidence type="ECO:0000256" key="2">
    <source>
        <dbReference type="SAM" id="SignalP"/>
    </source>
</evidence>
<evidence type="ECO:0000313" key="5">
    <source>
        <dbReference type="Proteomes" id="UP000697472"/>
    </source>
</evidence>
<keyword evidence="1 2" id="KW-0732">Signal</keyword>
<dbReference type="Proteomes" id="UP000697472">
    <property type="component" value="Unassembled WGS sequence"/>
</dbReference>
<dbReference type="Gene3D" id="3.40.190.10">
    <property type="entry name" value="Periplasmic binding protein-like II"/>
    <property type="match status" value="2"/>
</dbReference>
<dbReference type="InterPro" id="IPR001638">
    <property type="entry name" value="Solute-binding_3/MltF_N"/>
</dbReference>
<sequence length="278" mass="30841">MKKVIGWSLALIAVFALVATFLTQKTDAKTSSQKTIVVATGGNPAPFSFTGSDGKLQGQNIDLVKAVFKKLPQYKLKIVQTEFSSIFTGLSSGRYQMGANNIAKNAEREANYLFSDPIFANSYVVIFNPKKDPGKQISSWSDLAGLSTVGSTGVNTSTAIESYNKENPDATISFNYSQEDLTSQLQAVESGKYDFLLMDKPMFEYYQKENDYELTSQDVSGDLAKELLVEPYSYFVFAKDQEELQKDVNEALKEVIEDGTSKKINEKYFGADYSPSYD</sequence>
<dbReference type="SMART" id="SM00062">
    <property type="entry name" value="PBPb"/>
    <property type="match status" value="1"/>
</dbReference>
<name>A0ABS2PTV3_9STRE</name>
<feature type="chain" id="PRO_5046819477" evidence="2">
    <location>
        <begin position="19"/>
        <end position="278"/>
    </location>
</feature>
<feature type="signal peptide" evidence="2">
    <location>
        <begin position="1"/>
        <end position="18"/>
    </location>
</feature>
<accession>A0ABS2PTV3</accession>
<evidence type="ECO:0000256" key="1">
    <source>
        <dbReference type="ARBA" id="ARBA00022729"/>
    </source>
</evidence>
<feature type="domain" description="Solute-binding protein family 3/N-terminal" evidence="3">
    <location>
        <begin position="35"/>
        <end position="272"/>
    </location>
</feature>
<organism evidence="4 5">
    <name type="scientific">Streptococcus loxodontisalivarius</name>
    <dbReference type="NCBI Taxonomy" id="1349415"/>
    <lineage>
        <taxon>Bacteria</taxon>
        <taxon>Bacillati</taxon>
        <taxon>Bacillota</taxon>
        <taxon>Bacilli</taxon>
        <taxon>Lactobacillales</taxon>
        <taxon>Streptococcaceae</taxon>
        <taxon>Streptococcus</taxon>
    </lineage>
</organism>
<comment type="caution">
    <text evidence="4">The sequence shown here is derived from an EMBL/GenBank/DDBJ whole genome shotgun (WGS) entry which is preliminary data.</text>
</comment>
<protein>
    <submittedName>
        <fullName evidence="4">Polar amino acid transport system substrate-binding protein</fullName>
    </submittedName>
</protein>
<proteinExistence type="predicted"/>
<gene>
    <name evidence="4" type="ORF">JOC28_001219</name>
</gene>
<reference evidence="4 5" key="1">
    <citation type="submission" date="2021-01" db="EMBL/GenBank/DDBJ databases">
        <title>Genomic Encyclopedia of Type Strains, Phase IV (KMG-IV): sequencing the most valuable type-strain genomes for metagenomic binning, comparative biology and taxonomic classification.</title>
        <authorList>
            <person name="Goeker M."/>
        </authorList>
    </citation>
    <scope>NUCLEOTIDE SEQUENCE [LARGE SCALE GENOMIC DNA]</scope>
    <source>
        <strain evidence="4 5">DSM 27382</strain>
    </source>
</reference>
<dbReference type="Pfam" id="PF00497">
    <property type="entry name" value="SBP_bac_3"/>
    <property type="match status" value="1"/>
</dbReference>
<dbReference type="RefSeq" id="WP_205009754.1">
    <property type="nucleotide sequence ID" value="NZ_JAFBEH010000022.1"/>
</dbReference>
<dbReference type="PANTHER" id="PTHR35936:SF19">
    <property type="entry name" value="AMINO-ACID-BINDING PROTEIN YXEM-RELATED"/>
    <property type="match status" value="1"/>
</dbReference>
<dbReference type="PANTHER" id="PTHR35936">
    <property type="entry name" value="MEMBRANE-BOUND LYTIC MUREIN TRANSGLYCOSYLASE F"/>
    <property type="match status" value="1"/>
</dbReference>
<keyword evidence="5" id="KW-1185">Reference proteome</keyword>
<evidence type="ECO:0000259" key="3">
    <source>
        <dbReference type="SMART" id="SM00062"/>
    </source>
</evidence>
<dbReference type="SUPFAM" id="SSF53850">
    <property type="entry name" value="Periplasmic binding protein-like II"/>
    <property type="match status" value="1"/>
</dbReference>
<evidence type="ECO:0000313" key="4">
    <source>
        <dbReference type="EMBL" id="MBM7642919.1"/>
    </source>
</evidence>
<dbReference type="EMBL" id="JAFBEH010000022">
    <property type="protein sequence ID" value="MBM7642919.1"/>
    <property type="molecule type" value="Genomic_DNA"/>
</dbReference>